<evidence type="ECO:0000256" key="1">
    <source>
        <dbReference type="SAM" id="Phobius"/>
    </source>
</evidence>
<name>A0A0H5RAX4_9EUKA</name>
<evidence type="ECO:0008006" key="3">
    <source>
        <dbReference type="Google" id="ProtNLM"/>
    </source>
</evidence>
<keyword evidence="1" id="KW-0472">Membrane</keyword>
<dbReference type="EMBL" id="HACM01010883">
    <property type="protein sequence ID" value="CRZ11325.1"/>
    <property type="molecule type" value="Transcribed_RNA"/>
</dbReference>
<keyword evidence="1" id="KW-1133">Transmembrane helix</keyword>
<dbReference type="AlphaFoldDB" id="A0A0H5RAX4"/>
<feature type="transmembrane region" description="Helical" evidence="1">
    <location>
        <begin position="50"/>
        <end position="74"/>
    </location>
</feature>
<feature type="non-terminal residue" evidence="2">
    <location>
        <position position="1"/>
    </location>
</feature>
<feature type="transmembrane region" description="Helical" evidence="1">
    <location>
        <begin position="190"/>
        <end position="212"/>
    </location>
</feature>
<reference evidence="2" key="1">
    <citation type="submission" date="2015-04" db="EMBL/GenBank/DDBJ databases">
        <title>The genome sequence of the plant pathogenic Rhizarian Plasmodiophora brassicae reveals insights in its biotrophic life cycle and the origin of chitin synthesis.</title>
        <authorList>
            <person name="Schwelm A."/>
            <person name="Fogelqvist J."/>
            <person name="Knaust A."/>
            <person name="Julke S."/>
            <person name="Lilja T."/>
            <person name="Dhandapani V."/>
            <person name="Bonilla-Rosso G."/>
            <person name="Karlsson M."/>
            <person name="Shevchenko A."/>
            <person name="Choi S.R."/>
            <person name="Kim H.G."/>
            <person name="Park J.Y."/>
            <person name="Lim Y.P."/>
            <person name="Ludwig-Muller J."/>
            <person name="Dixelius C."/>
        </authorList>
    </citation>
    <scope>NUCLEOTIDE SEQUENCE</scope>
    <source>
        <tissue evidence="2">Potato root galls</tissue>
    </source>
</reference>
<organism evidence="2">
    <name type="scientific">Spongospora subterranea</name>
    <dbReference type="NCBI Taxonomy" id="70186"/>
    <lineage>
        <taxon>Eukaryota</taxon>
        <taxon>Sar</taxon>
        <taxon>Rhizaria</taxon>
        <taxon>Endomyxa</taxon>
        <taxon>Phytomyxea</taxon>
        <taxon>Plasmodiophorida</taxon>
        <taxon>Plasmodiophoridae</taxon>
        <taxon>Spongospora</taxon>
    </lineage>
</organism>
<proteinExistence type="predicted"/>
<feature type="transmembrane region" description="Helical" evidence="1">
    <location>
        <begin position="80"/>
        <end position="97"/>
    </location>
</feature>
<protein>
    <recommendedName>
        <fullName evidence="3">TLC domain-containing protein</fullName>
    </recommendedName>
</protein>
<keyword evidence="1" id="KW-0812">Transmembrane</keyword>
<accession>A0A0H5RAX4</accession>
<evidence type="ECO:0000313" key="2">
    <source>
        <dbReference type="EMBL" id="CRZ11325.1"/>
    </source>
</evidence>
<feature type="transmembrane region" description="Helical" evidence="1">
    <location>
        <begin position="109"/>
        <end position="130"/>
    </location>
</feature>
<sequence>SLWGYWHVLTDLMTRLRPTSVSALGTSSAEIDSSKDDQLDSIDTLSLCHALLFCVIAPPLVLGGSIVSGSFQAWISIQNMWFMESCLLGFSSVYYLVDVARLVQPPRTLIRLGLVVHHLFCLYAIVSVLLSHQDAHILLTGMVLGELSNPPRLLAQRYTICRDIHVPAFVVMRIASAVFLDYVFPSITMLSTKISAVAILILSILALMYSVYTQPTIIVGQRSRLIGDGDGRSNIIV</sequence>